<evidence type="ECO:0000313" key="2">
    <source>
        <dbReference type="EMBL" id="KAF7822950.1"/>
    </source>
</evidence>
<name>A0A834WGV8_9FABA</name>
<reference evidence="2" key="1">
    <citation type="submission" date="2020-09" db="EMBL/GenBank/DDBJ databases">
        <title>Genome-Enabled Discovery of Anthraquinone Biosynthesis in Senna tora.</title>
        <authorList>
            <person name="Kang S.-H."/>
            <person name="Pandey R.P."/>
            <person name="Lee C.-M."/>
            <person name="Sim J.-S."/>
            <person name="Jeong J.-T."/>
            <person name="Choi B.-S."/>
            <person name="Jung M."/>
            <person name="Ginzburg D."/>
            <person name="Zhao K."/>
            <person name="Won S.Y."/>
            <person name="Oh T.-J."/>
            <person name="Yu Y."/>
            <person name="Kim N.-H."/>
            <person name="Lee O.R."/>
            <person name="Lee T.-H."/>
            <person name="Bashyal P."/>
            <person name="Kim T.-S."/>
            <person name="Lee W.-H."/>
            <person name="Kawkins C."/>
            <person name="Kim C.-K."/>
            <person name="Kim J.S."/>
            <person name="Ahn B.O."/>
            <person name="Rhee S.Y."/>
            <person name="Sohng J.K."/>
        </authorList>
    </citation>
    <scope>NUCLEOTIDE SEQUENCE</scope>
    <source>
        <tissue evidence="2">Leaf</tissue>
    </source>
</reference>
<comment type="caution">
    <text evidence="2">The sequence shown here is derived from an EMBL/GenBank/DDBJ whole genome shotgun (WGS) entry which is preliminary data.</text>
</comment>
<proteinExistence type="predicted"/>
<keyword evidence="1" id="KW-0732">Signal</keyword>
<feature type="signal peptide" evidence="1">
    <location>
        <begin position="1"/>
        <end position="21"/>
    </location>
</feature>
<organism evidence="2 3">
    <name type="scientific">Senna tora</name>
    <dbReference type="NCBI Taxonomy" id="362788"/>
    <lineage>
        <taxon>Eukaryota</taxon>
        <taxon>Viridiplantae</taxon>
        <taxon>Streptophyta</taxon>
        <taxon>Embryophyta</taxon>
        <taxon>Tracheophyta</taxon>
        <taxon>Spermatophyta</taxon>
        <taxon>Magnoliopsida</taxon>
        <taxon>eudicotyledons</taxon>
        <taxon>Gunneridae</taxon>
        <taxon>Pentapetalae</taxon>
        <taxon>rosids</taxon>
        <taxon>fabids</taxon>
        <taxon>Fabales</taxon>
        <taxon>Fabaceae</taxon>
        <taxon>Caesalpinioideae</taxon>
        <taxon>Cassia clade</taxon>
        <taxon>Senna</taxon>
    </lineage>
</organism>
<accession>A0A834WGV8</accession>
<feature type="chain" id="PRO_5032824729" evidence="1">
    <location>
        <begin position="22"/>
        <end position="250"/>
    </location>
</feature>
<gene>
    <name evidence="2" type="ORF">G2W53_021094</name>
</gene>
<sequence>MWALFASPCALITALFLSCSAFSTTNLALSASCAATCLASIAAVNSLPNVRLMRYCTHIIDDWPFKPWDSKMRAFRIDLVFDTIYTVEDDGSMASLDGVKSVITYIPGEPAVKSGLKQFESVGFLECELLEQLELSFECNEMLLECVPALEFVFSCARECLAFLCHFLRPLTTTSVNTAFLMPEPICEESELKRIVDENEVEEMEKAMGSTKPEIVIVGLHYHCAFRHWPFLATLYTHLRYYHFQFCPHY</sequence>
<dbReference type="Proteomes" id="UP000634136">
    <property type="component" value="Unassembled WGS sequence"/>
</dbReference>
<evidence type="ECO:0000256" key="1">
    <source>
        <dbReference type="SAM" id="SignalP"/>
    </source>
</evidence>
<dbReference type="EMBL" id="JAAIUW010000007">
    <property type="protein sequence ID" value="KAF7822950.1"/>
    <property type="molecule type" value="Genomic_DNA"/>
</dbReference>
<dbReference type="AlphaFoldDB" id="A0A834WGV8"/>
<evidence type="ECO:0000313" key="3">
    <source>
        <dbReference type="Proteomes" id="UP000634136"/>
    </source>
</evidence>
<protein>
    <submittedName>
        <fullName evidence="2">Uncharacterized protein</fullName>
    </submittedName>
</protein>
<keyword evidence="3" id="KW-1185">Reference proteome</keyword>